<dbReference type="GO" id="GO:0003714">
    <property type="term" value="F:transcription corepressor activity"/>
    <property type="evidence" value="ECO:0007669"/>
    <property type="project" value="TreeGrafter"/>
</dbReference>
<dbReference type="SUPFAM" id="SSF52467">
    <property type="entry name" value="DHS-like NAD/FAD-binding domain"/>
    <property type="match status" value="1"/>
</dbReference>
<dbReference type="GO" id="GO:0017136">
    <property type="term" value="F:histone deacetylase activity, NAD-dependent"/>
    <property type="evidence" value="ECO:0007669"/>
    <property type="project" value="TreeGrafter"/>
</dbReference>
<keyword evidence="5" id="KW-0520">NAD</keyword>
<dbReference type="GO" id="GO:0005654">
    <property type="term" value="C:nucleoplasm"/>
    <property type="evidence" value="ECO:0007669"/>
    <property type="project" value="TreeGrafter"/>
</dbReference>
<dbReference type="GO" id="GO:0033553">
    <property type="term" value="C:rDNA heterochromatin"/>
    <property type="evidence" value="ECO:0007669"/>
    <property type="project" value="TreeGrafter"/>
</dbReference>
<keyword evidence="4" id="KW-0862">Zinc</keyword>
<evidence type="ECO:0000256" key="4">
    <source>
        <dbReference type="ARBA" id="ARBA00022833"/>
    </source>
</evidence>
<evidence type="ECO:0000313" key="10">
    <source>
        <dbReference type="WBParaSite" id="nRc.2.0.1.t38141-RA"/>
    </source>
</evidence>
<feature type="domain" description="Deacetylase sirtuin-type" evidence="8">
    <location>
        <begin position="65"/>
        <end position="250"/>
    </location>
</feature>
<sequence>MGTPHKKVTSISGNVEDRSNEEENMNIRSVFERVMADVDIPSDLSEQDMLQILVELISEPPTRTKLPQFNTLDDVLRLISESKHILVVTGAGVSVSCGIPDFRSKNGIYARLHVDFPDLPDPQSMFDIDYFKKNPKPFFDFARNIPMCPICPNQEESFCVLKPDITFFGEPLPKEFHDKLEEHKGKTDLVIVIGSSMKVRPVSLIPNLVPQNVPQILINREPLSHLSFDVELLGNCDEIVHELCRRLGEPWNELCAEYNFPKLAEISETDLIVEKKSYVGNSGSCDDATTTLSEMYKPRMQKLSSCLREDTFLFVPPNRYIFKGAEVFKDFDSDSESEPELEHNCDCKSENELARNVVE</sequence>
<evidence type="ECO:0000313" key="9">
    <source>
        <dbReference type="Proteomes" id="UP000887565"/>
    </source>
</evidence>
<accession>A0A915KJF1</accession>
<comment type="cofactor">
    <cofactor evidence="1">
        <name>Zn(2+)</name>
        <dbReference type="ChEBI" id="CHEBI:29105"/>
    </cofactor>
</comment>
<dbReference type="InterPro" id="IPR003000">
    <property type="entry name" value="Sirtuin"/>
</dbReference>
<comment type="caution">
    <text evidence="6">Lacks conserved residue(s) required for the propagation of feature annotation.</text>
</comment>
<name>A0A915KJF1_ROMCU</name>
<dbReference type="Proteomes" id="UP000887565">
    <property type="component" value="Unplaced"/>
</dbReference>
<evidence type="ECO:0000256" key="5">
    <source>
        <dbReference type="ARBA" id="ARBA00023027"/>
    </source>
</evidence>
<dbReference type="PANTHER" id="PTHR11085:SF9">
    <property type="entry name" value="NAD-DEPENDENT PROTEIN DEACETYLASE SIRTUIN-1"/>
    <property type="match status" value="1"/>
</dbReference>
<dbReference type="InterPro" id="IPR026591">
    <property type="entry name" value="Sirtuin_cat_small_dom_sf"/>
</dbReference>
<dbReference type="GO" id="GO:0005637">
    <property type="term" value="C:nuclear inner membrane"/>
    <property type="evidence" value="ECO:0007669"/>
    <property type="project" value="TreeGrafter"/>
</dbReference>
<dbReference type="PROSITE" id="PS50305">
    <property type="entry name" value="SIRTUIN"/>
    <property type="match status" value="1"/>
</dbReference>
<dbReference type="InterPro" id="IPR029035">
    <property type="entry name" value="DHS-like_NAD/FAD-binding_dom"/>
</dbReference>
<keyword evidence="9" id="KW-1185">Reference proteome</keyword>
<dbReference type="GO" id="GO:0002039">
    <property type="term" value="F:p53 binding"/>
    <property type="evidence" value="ECO:0007669"/>
    <property type="project" value="TreeGrafter"/>
</dbReference>
<dbReference type="AlphaFoldDB" id="A0A915KJF1"/>
<evidence type="ECO:0000256" key="3">
    <source>
        <dbReference type="ARBA" id="ARBA00022723"/>
    </source>
</evidence>
<dbReference type="InterPro" id="IPR026590">
    <property type="entry name" value="Ssirtuin_cat_dom"/>
</dbReference>
<protein>
    <submittedName>
        <fullName evidence="10">Deacetylase sirtuin-type domain-containing protein</fullName>
    </submittedName>
</protein>
<evidence type="ECO:0000259" key="8">
    <source>
        <dbReference type="PROSITE" id="PS50305"/>
    </source>
</evidence>
<evidence type="ECO:0000256" key="7">
    <source>
        <dbReference type="SAM" id="MobiDB-lite"/>
    </source>
</evidence>
<dbReference type="WBParaSite" id="nRc.2.0.1.t38141-RA">
    <property type="protein sequence ID" value="nRc.2.0.1.t38141-RA"/>
    <property type="gene ID" value="nRc.2.0.1.g38141"/>
</dbReference>
<feature type="region of interest" description="Disordered" evidence="7">
    <location>
        <begin position="1"/>
        <end position="22"/>
    </location>
</feature>
<dbReference type="InterPro" id="IPR050134">
    <property type="entry name" value="NAD-dep_sirtuin_deacylases"/>
</dbReference>
<keyword evidence="2" id="KW-0808">Transferase</keyword>
<evidence type="ECO:0000256" key="6">
    <source>
        <dbReference type="PROSITE-ProRule" id="PRU00236"/>
    </source>
</evidence>
<proteinExistence type="predicted"/>
<dbReference type="PANTHER" id="PTHR11085">
    <property type="entry name" value="NAD-DEPENDENT PROTEIN DEACYLASE SIRTUIN-5, MITOCHONDRIAL-RELATED"/>
    <property type="match status" value="1"/>
</dbReference>
<dbReference type="Gene3D" id="3.30.1600.10">
    <property type="entry name" value="SIR2/SIRT2 'Small Domain"/>
    <property type="match status" value="1"/>
</dbReference>
<dbReference type="Pfam" id="PF02146">
    <property type="entry name" value="SIR2"/>
    <property type="match status" value="1"/>
</dbReference>
<evidence type="ECO:0000256" key="1">
    <source>
        <dbReference type="ARBA" id="ARBA00001947"/>
    </source>
</evidence>
<dbReference type="GO" id="GO:0070403">
    <property type="term" value="F:NAD+ binding"/>
    <property type="evidence" value="ECO:0007669"/>
    <property type="project" value="InterPro"/>
</dbReference>
<reference evidence="10" key="1">
    <citation type="submission" date="2022-11" db="UniProtKB">
        <authorList>
            <consortium name="WormBaseParasite"/>
        </authorList>
    </citation>
    <scope>IDENTIFICATION</scope>
</reference>
<organism evidence="9 10">
    <name type="scientific">Romanomermis culicivorax</name>
    <name type="common">Nematode worm</name>
    <dbReference type="NCBI Taxonomy" id="13658"/>
    <lineage>
        <taxon>Eukaryota</taxon>
        <taxon>Metazoa</taxon>
        <taxon>Ecdysozoa</taxon>
        <taxon>Nematoda</taxon>
        <taxon>Enoplea</taxon>
        <taxon>Dorylaimia</taxon>
        <taxon>Mermithida</taxon>
        <taxon>Mermithoidea</taxon>
        <taxon>Mermithidae</taxon>
        <taxon>Romanomermis</taxon>
    </lineage>
</organism>
<dbReference type="GO" id="GO:0046872">
    <property type="term" value="F:metal ion binding"/>
    <property type="evidence" value="ECO:0007669"/>
    <property type="project" value="UniProtKB-KW"/>
</dbReference>
<evidence type="ECO:0000256" key="2">
    <source>
        <dbReference type="ARBA" id="ARBA00022679"/>
    </source>
</evidence>
<dbReference type="Gene3D" id="3.40.50.1220">
    <property type="entry name" value="TPP-binding domain"/>
    <property type="match status" value="2"/>
</dbReference>
<keyword evidence="3" id="KW-0479">Metal-binding</keyword>